<reference evidence="2 3" key="1">
    <citation type="submission" date="2019-01" db="EMBL/GenBank/DDBJ databases">
        <authorList>
            <consortium name="Pathogen Informatics"/>
        </authorList>
    </citation>
    <scope>NUCLEOTIDE SEQUENCE [LARGE SCALE GENOMIC DNA]</scope>
    <source>
        <strain evidence="2 3">NCTC10138</strain>
    </source>
</reference>
<accession>A0A449BDD8</accession>
<feature type="transmembrane region" description="Helical" evidence="1">
    <location>
        <begin position="65"/>
        <end position="88"/>
    </location>
</feature>
<organism evidence="2 3">
    <name type="scientific">Haploplasma axanthum</name>
    <name type="common">Acholeplasma axanthum</name>
    <dbReference type="NCBI Taxonomy" id="29552"/>
    <lineage>
        <taxon>Bacteria</taxon>
        <taxon>Bacillati</taxon>
        <taxon>Mycoplasmatota</taxon>
        <taxon>Mollicutes</taxon>
        <taxon>Acholeplasmatales</taxon>
        <taxon>Acholeplasmataceae</taxon>
        <taxon>Haploplasma</taxon>
    </lineage>
</organism>
<feature type="transmembrane region" description="Helical" evidence="1">
    <location>
        <begin position="108"/>
        <end position="128"/>
    </location>
</feature>
<dbReference type="STRING" id="1278311.GCA_000428705_01412"/>
<keyword evidence="1" id="KW-1133">Transmembrane helix</keyword>
<keyword evidence="3" id="KW-1185">Reference proteome</keyword>
<dbReference type="AlphaFoldDB" id="A0A449BDD8"/>
<evidence type="ECO:0000313" key="3">
    <source>
        <dbReference type="Proteomes" id="UP000289841"/>
    </source>
</evidence>
<dbReference type="EMBL" id="LR215048">
    <property type="protein sequence ID" value="VEU80473.1"/>
    <property type="molecule type" value="Genomic_DNA"/>
</dbReference>
<dbReference type="InterPro" id="IPR010540">
    <property type="entry name" value="CmpB_TMEM229"/>
</dbReference>
<sequence length="242" mass="27770">MQTFIGYLALFMIGSFMGWILEVFFRRFFSAKKWINPGFLTGPWLPLYGAGIVILYLIGLINISWWVQVIIITVTMTLIEYLTGLIFIKGMGIKLWDYSNMKGNIQGIICPLFTIIWGVIGTVFLFLLKDPIEVFLNTLVSSNLSYIFDFFIGIWFGILIVDVLHSINIANKIRSVVKVSKQTIVYEKFKSFVGNQREKKKNFIIPIKASENIKSNVSKFLTSLKDSLLINPKKDNNKETKK</sequence>
<dbReference type="Proteomes" id="UP000289841">
    <property type="component" value="Chromosome"/>
</dbReference>
<dbReference type="RefSeq" id="WP_035375823.1">
    <property type="nucleotide sequence ID" value="NZ_LR215048.1"/>
</dbReference>
<gene>
    <name evidence="2" type="ORF">NCTC10138_00845</name>
</gene>
<keyword evidence="1" id="KW-0812">Transmembrane</keyword>
<feature type="transmembrane region" description="Helical" evidence="1">
    <location>
        <begin position="6"/>
        <end position="25"/>
    </location>
</feature>
<name>A0A449BDD8_HAPAX</name>
<evidence type="ECO:0000313" key="2">
    <source>
        <dbReference type="EMBL" id="VEU80473.1"/>
    </source>
</evidence>
<feature type="transmembrane region" description="Helical" evidence="1">
    <location>
        <begin position="37"/>
        <end position="59"/>
    </location>
</feature>
<dbReference type="KEGG" id="aaxa:NCTC10138_00845"/>
<dbReference type="OrthoDB" id="9789229at2"/>
<keyword evidence="1" id="KW-0472">Membrane</keyword>
<evidence type="ECO:0000256" key="1">
    <source>
        <dbReference type="SAM" id="Phobius"/>
    </source>
</evidence>
<dbReference type="Pfam" id="PF06541">
    <property type="entry name" value="ABC_trans_CmpB"/>
    <property type="match status" value="1"/>
</dbReference>
<protein>
    <submittedName>
        <fullName evidence="2">Predicted membrane protein</fullName>
    </submittedName>
</protein>
<proteinExistence type="predicted"/>
<feature type="transmembrane region" description="Helical" evidence="1">
    <location>
        <begin position="144"/>
        <end position="164"/>
    </location>
</feature>